<dbReference type="SUPFAM" id="SSF48239">
    <property type="entry name" value="Terpenoid cyclases/Protein prenyltransferases"/>
    <property type="match status" value="1"/>
</dbReference>
<dbReference type="AlphaFoldDB" id="A0A917D3K1"/>
<reference evidence="4" key="1">
    <citation type="journal article" date="2014" name="Int. J. Syst. Evol. Microbiol.">
        <title>Complete genome sequence of Corynebacterium casei LMG S-19264T (=DSM 44701T), isolated from a smear-ripened cheese.</title>
        <authorList>
            <consortium name="US DOE Joint Genome Institute (JGI-PGF)"/>
            <person name="Walter F."/>
            <person name="Albersmeier A."/>
            <person name="Kalinowski J."/>
            <person name="Ruckert C."/>
        </authorList>
    </citation>
    <scope>NUCLEOTIDE SEQUENCE</scope>
    <source>
        <strain evidence="4">CGMCC 1.15760</strain>
    </source>
</reference>
<comment type="caution">
    <text evidence="4">The sequence shown here is derived from an EMBL/GenBank/DDBJ whole genome shotgun (WGS) entry which is preliminary data.</text>
</comment>
<feature type="chain" id="PRO_5036812450" description="SLH domain-containing protein" evidence="2">
    <location>
        <begin position="23"/>
        <end position="494"/>
    </location>
</feature>
<dbReference type="InterPro" id="IPR051465">
    <property type="entry name" value="Cell_Envelope_Struct_Comp"/>
</dbReference>
<keyword evidence="1 2" id="KW-0732">Signal</keyword>
<dbReference type="PROSITE" id="PS51272">
    <property type="entry name" value="SLH"/>
    <property type="match status" value="3"/>
</dbReference>
<protein>
    <recommendedName>
        <fullName evidence="3">SLH domain-containing protein</fullName>
    </recommendedName>
</protein>
<evidence type="ECO:0000313" key="5">
    <source>
        <dbReference type="Proteomes" id="UP000616608"/>
    </source>
</evidence>
<dbReference type="Proteomes" id="UP000616608">
    <property type="component" value="Unassembled WGS sequence"/>
</dbReference>
<feature type="domain" description="SLH" evidence="3">
    <location>
        <begin position="312"/>
        <end position="375"/>
    </location>
</feature>
<dbReference type="Gene3D" id="1.50.10.20">
    <property type="match status" value="1"/>
</dbReference>
<feature type="domain" description="SLH" evidence="3">
    <location>
        <begin position="376"/>
        <end position="435"/>
    </location>
</feature>
<evidence type="ECO:0000259" key="3">
    <source>
        <dbReference type="PROSITE" id="PS51272"/>
    </source>
</evidence>
<dbReference type="InterPro" id="IPR008930">
    <property type="entry name" value="Terpenoid_cyclase/PrenylTrfase"/>
</dbReference>
<feature type="domain" description="SLH" evidence="3">
    <location>
        <begin position="437"/>
        <end position="494"/>
    </location>
</feature>
<dbReference type="RefSeq" id="WP_188613047.1">
    <property type="nucleotide sequence ID" value="NZ_BMJT01000001.1"/>
</dbReference>
<feature type="signal peptide" evidence="2">
    <location>
        <begin position="1"/>
        <end position="22"/>
    </location>
</feature>
<evidence type="ECO:0000313" key="4">
    <source>
        <dbReference type="EMBL" id="GGG10407.1"/>
    </source>
</evidence>
<sequence length="494" mass="53527">MKKWLGALTLGLTVAVAPVASASTIDITQEYNKTGQYIIQSMPEAKYGSEWYVLGLARGDYAVPTGYFQKYYQDIERVVAEKKGILNPRNPIDNAKMALVVSAIAKDPTNVAGYNLLAPLKDYAAVTKTGVMGAIYALLAVNAKDLTFPTGGTNSEQRMIEAILNKQTADGGFNLTTAGGKGDVDITAMALQALAPYSNDETVAPAIAKAQQFIKGKKLADGAFPDYFGNPTSESASQVVTMLGEYGINPQTDSEFSDVLTSLLTYRATDGGFKHVMMEKGANGMATSQANYALAAMKRVNDNKTSLYDMSDTAYQFIDLFGHWVHPYAMESKEKGIIGGYADGTFRAGKNLTRAQAASILTRMLDLKPTSATAFPDISHLDKKTQQEIIAAADAGIIKGDLQGNFNPGKNITRAQLSVMLHRTYHEQKQPYQPSELAPLKDISQLDREKQEAITMVYDFGIAQGVNGMFSPANPTTRGQAAKMFSLFDEQLQN</sequence>
<dbReference type="EMBL" id="BMJT01000001">
    <property type="protein sequence ID" value="GGG10407.1"/>
    <property type="molecule type" value="Genomic_DNA"/>
</dbReference>
<evidence type="ECO:0000256" key="1">
    <source>
        <dbReference type="ARBA" id="ARBA00022729"/>
    </source>
</evidence>
<evidence type="ECO:0000256" key="2">
    <source>
        <dbReference type="SAM" id="SignalP"/>
    </source>
</evidence>
<organism evidence="4 5">
    <name type="scientific">Lysinibacillus alkalisoli</name>
    <dbReference type="NCBI Taxonomy" id="1911548"/>
    <lineage>
        <taxon>Bacteria</taxon>
        <taxon>Bacillati</taxon>
        <taxon>Bacillota</taxon>
        <taxon>Bacilli</taxon>
        <taxon>Bacillales</taxon>
        <taxon>Bacillaceae</taxon>
        <taxon>Lysinibacillus</taxon>
    </lineage>
</organism>
<reference evidence="4" key="2">
    <citation type="submission" date="2020-09" db="EMBL/GenBank/DDBJ databases">
        <authorList>
            <person name="Sun Q."/>
            <person name="Zhou Y."/>
        </authorList>
    </citation>
    <scope>NUCLEOTIDE SEQUENCE</scope>
    <source>
        <strain evidence="4">CGMCC 1.15760</strain>
    </source>
</reference>
<dbReference type="PANTHER" id="PTHR43308">
    <property type="entry name" value="OUTER MEMBRANE PROTEIN ALPHA-RELATED"/>
    <property type="match status" value="1"/>
</dbReference>
<dbReference type="InterPro" id="IPR001119">
    <property type="entry name" value="SLH_dom"/>
</dbReference>
<name>A0A917D3K1_9BACI</name>
<accession>A0A917D3K1</accession>
<dbReference type="Pfam" id="PF00395">
    <property type="entry name" value="SLH"/>
    <property type="match status" value="3"/>
</dbReference>
<gene>
    <name evidence="4" type="ORF">GCM10007425_00920</name>
</gene>
<dbReference type="CDD" id="cd00688">
    <property type="entry name" value="ISOPREN_C2_like"/>
    <property type="match status" value="1"/>
</dbReference>
<proteinExistence type="predicted"/>
<keyword evidence="5" id="KW-1185">Reference proteome</keyword>